<name>A0A9W7GIU0_9STRA</name>
<keyword evidence="2" id="KW-1185">Reference proteome</keyword>
<comment type="caution">
    <text evidence="1">The sequence shown here is derived from an EMBL/GenBank/DDBJ whole genome shotgun (WGS) entry which is preliminary data.</text>
</comment>
<evidence type="ECO:0000313" key="2">
    <source>
        <dbReference type="Proteomes" id="UP001165065"/>
    </source>
</evidence>
<sequence length="384" mass="41522">MSTFLDDSSPPSPLPPLECPQSSMFVLPLPYIDMYSQYATTCLILAVKHEVVGEKDGKPVGACGMAHIDNVPSTSSIVSSLMSSALPLLSSSVPSLSTSLYMVGAFDAPSEIKRSVVSELNAWILKYAKIANVVVEPGTVLSSPPPPDPGSPSPPCTWRVKVEVDKTELDNCDYRAVTMGGHYRVSCLYERGALKDRNVVRLNSESAGRGGGVVLPFPIYNGIFIDRKGGYELLGEGVTIRQHVKELIDGRAPGDIRRNMYWLAEDDDQEKCEDEGDTKGGESLFKIVGGELTMMVPSYSVTPSHPFVSRLGDALDSLDAGGGGGDSDKMRIGILNICSTSPWCEGEGFLEKIKEGIKWWKKGGDDCGGVYKWGEEDGWRKVEG</sequence>
<protein>
    <submittedName>
        <fullName evidence="1">Uncharacterized protein</fullName>
    </submittedName>
</protein>
<gene>
    <name evidence="1" type="ORF">TrCOL_g9341</name>
</gene>
<accession>A0A9W7GIU0</accession>
<organism evidence="1 2">
    <name type="scientific">Triparma columacea</name>
    <dbReference type="NCBI Taxonomy" id="722753"/>
    <lineage>
        <taxon>Eukaryota</taxon>
        <taxon>Sar</taxon>
        <taxon>Stramenopiles</taxon>
        <taxon>Ochrophyta</taxon>
        <taxon>Bolidophyceae</taxon>
        <taxon>Parmales</taxon>
        <taxon>Triparmaceae</taxon>
        <taxon>Triparma</taxon>
    </lineage>
</organism>
<evidence type="ECO:0000313" key="1">
    <source>
        <dbReference type="EMBL" id="GMI45038.1"/>
    </source>
</evidence>
<dbReference type="Proteomes" id="UP001165065">
    <property type="component" value="Unassembled WGS sequence"/>
</dbReference>
<reference evidence="2" key="1">
    <citation type="journal article" date="2023" name="Commun. Biol.">
        <title>Genome analysis of Parmales, the sister group of diatoms, reveals the evolutionary specialization of diatoms from phago-mixotrophs to photoautotrophs.</title>
        <authorList>
            <person name="Ban H."/>
            <person name="Sato S."/>
            <person name="Yoshikawa S."/>
            <person name="Yamada K."/>
            <person name="Nakamura Y."/>
            <person name="Ichinomiya M."/>
            <person name="Sato N."/>
            <person name="Blanc-Mathieu R."/>
            <person name="Endo H."/>
            <person name="Kuwata A."/>
            <person name="Ogata H."/>
        </authorList>
    </citation>
    <scope>NUCLEOTIDE SEQUENCE [LARGE SCALE GENOMIC DNA]</scope>
</reference>
<proteinExistence type="predicted"/>
<dbReference type="EMBL" id="BRYA01001530">
    <property type="protein sequence ID" value="GMI45038.1"/>
    <property type="molecule type" value="Genomic_DNA"/>
</dbReference>
<dbReference type="AlphaFoldDB" id="A0A9W7GIU0"/>